<dbReference type="PROSITE" id="PS51318">
    <property type="entry name" value="TAT"/>
    <property type="match status" value="1"/>
</dbReference>
<dbReference type="AlphaFoldDB" id="A0AAV2VK68"/>
<evidence type="ECO:0008006" key="5">
    <source>
        <dbReference type="Google" id="ProtNLM"/>
    </source>
</evidence>
<proteinExistence type="predicted"/>
<reference evidence="3 4" key="1">
    <citation type="journal article" date="2013" name="ISME J.">
        <title>Comparative genomics of pathogenic lineages of Vibrio nigripulchritudo identifies virulence-associated traits.</title>
        <authorList>
            <person name="Goudenege D."/>
            <person name="Labreuche Y."/>
            <person name="Krin E."/>
            <person name="Ansquer D."/>
            <person name="Mangenot S."/>
            <person name="Calteau A."/>
            <person name="Medigue C."/>
            <person name="Mazel D."/>
            <person name="Polz M.F."/>
            <person name="Le Roux F."/>
        </authorList>
    </citation>
    <scope>NUCLEOTIDE SEQUENCE [LARGE SCALE GENOMIC DNA]</scope>
    <source>
        <strain evidence="3 4">SOn1</strain>
    </source>
</reference>
<keyword evidence="1 2" id="KW-0732">Signal</keyword>
<dbReference type="InterPro" id="IPR006311">
    <property type="entry name" value="TAT_signal"/>
</dbReference>
<sequence length="176" mass="19720">MNDRNFSRRKFLKLSSISAATALTLSLSGYSLADQKWQLSVSNLNTDEARLLLTLCRRIYPHPHLEDFFYGACVESIDASLSGDALSAFQQGLSKLKAAKFADMSVTQQQAMLESIATDPFFQSVRGNMVVSLYNNPKIWERFGYEGPSFPKGGYLHRGFDDIDWLPKVNKEGTHG</sequence>
<organism evidence="3 4">
    <name type="scientific">Vibrio nigripulchritudo SOn1</name>
    <dbReference type="NCBI Taxonomy" id="1238450"/>
    <lineage>
        <taxon>Bacteria</taxon>
        <taxon>Pseudomonadati</taxon>
        <taxon>Pseudomonadota</taxon>
        <taxon>Gammaproteobacteria</taxon>
        <taxon>Vibrionales</taxon>
        <taxon>Vibrionaceae</taxon>
        <taxon>Vibrio</taxon>
    </lineage>
</organism>
<evidence type="ECO:0000313" key="4">
    <source>
        <dbReference type="Proteomes" id="UP000018211"/>
    </source>
</evidence>
<dbReference type="EMBL" id="CAOF01000041">
    <property type="protein sequence ID" value="CCO45057.1"/>
    <property type="molecule type" value="Genomic_DNA"/>
</dbReference>
<name>A0AAV2VK68_9VIBR</name>
<comment type="caution">
    <text evidence="3">The sequence shown here is derived from an EMBL/GenBank/DDBJ whole genome shotgun (WGS) entry which is preliminary data.</text>
</comment>
<dbReference type="NCBIfam" id="TIGR01409">
    <property type="entry name" value="TAT_signal_seq"/>
    <property type="match status" value="1"/>
</dbReference>
<feature type="chain" id="PRO_5043864534" description="Tat (Twin-arginine translocation) pathway signal sequence" evidence="2">
    <location>
        <begin position="34"/>
        <end position="176"/>
    </location>
</feature>
<protein>
    <recommendedName>
        <fullName evidence="5">Tat (Twin-arginine translocation) pathway signal sequence</fullName>
    </recommendedName>
</protein>
<evidence type="ECO:0000313" key="3">
    <source>
        <dbReference type="EMBL" id="CCO45057.1"/>
    </source>
</evidence>
<dbReference type="Proteomes" id="UP000018211">
    <property type="component" value="Unassembled WGS sequence"/>
</dbReference>
<feature type="signal peptide" evidence="2">
    <location>
        <begin position="1"/>
        <end position="33"/>
    </location>
</feature>
<dbReference type="InterPro" id="IPR019546">
    <property type="entry name" value="TAT_signal_bac_arc"/>
</dbReference>
<dbReference type="RefSeq" id="WP_022610680.1">
    <property type="nucleotide sequence ID" value="NZ_LK391965.1"/>
</dbReference>
<gene>
    <name evidence="3" type="ORF">VIBNISOn1_1350021</name>
</gene>
<evidence type="ECO:0000256" key="2">
    <source>
        <dbReference type="SAM" id="SignalP"/>
    </source>
</evidence>
<evidence type="ECO:0000256" key="1">
    <source>
        <dbReference type="ARBA" id="ARBA00022729"/>
    </source>
</evidence>
<accession>A0AAV2VK68</accession>